<evidence type="ECO:0000256" key="1">
    <source>
        <dbReference type="SAM" id="MobiDB-lite"/>
    </source>
</evidence>
<gene>
    <name evidence="3" type="ORF">ACFPGP_12860</name>
</gene>
<comment type="caution">
    <text evidence="3">The sequence shown here is derived from an EMBL/GenBank/DDBJ whole genome shotgun (WGS) entry which is preliminary data.</text>
</comment>
<feature type="transmembrane region" description="Helical" evidence="2">
    <location>
        <begin position="31"/>
        <end position="56"/>
    </location>
</feature>
<evidence type="ECO:0000313" key="4">
    <source>
        <dbReference type="Proteomes" id="UP001596087"/>
    </source>
</evidence>
<feature type="compositionally biased region" description="Basic and acidic residues" evidence="1">
    <location>
        <begin position="8"/>
        <end position="24"/>
    </location>
</feature>
<accession>A0ABW0BKE6</accession>
<protein>
    <submittedName>
        <fullName evidence="3">Uncharacterized protein</fullName>
    </submittedName>
</protein>
<feature type="region of interest" description="Disordered" evidence="1">
    <location>
        <begin position="1"/>
        <end position="24"/>
    </location>
</feature>
<keyword evidence="2" id="KW-0812">Transmembrane</keyword>
<keyword evidence="4" id="KW-1185">Reference proteome</keyword>
<proteinExistence type="predicted"/>
<name>A0ABW0BKE6_9ACTN</name>
<evidence type="ECO:0000256" key="2">
    <source>
        <dbReference type="SAM" id="Phobius"/>
    </source>
</evidence>
<keyword evidence="2" id="KW-0472">Membrane</keyword>
<keyword evidence="2" id="KW-1133">Transmembrane helix</keyword>
<organism evidence="3 4">
    <name type="scientific">Nocardioides taihuensis</name>
    <dbReference type="NCBI Taxonomy" id="1835606"/>
    <lineage>
        <taxon>Bacteria</taxon>
        <taxon>Bacillati</taxon>
        <taxon>Actinomycetota</taxon>
        <taxon>Actinomycetes</taxon>
        <taxon>Propionibacteriales</taxon>
        <taxon>Nocardioidaceae</taxon>
        <taxon>Nocardioides</taxon>
    </lineage>
</organism>
<dbReference type="RefSeq" id="WP_378590706.1">
    <property type="nucleotide sequence ID" value="NZ_JBHSKD010000012.1"/>
</dbReference>
<dbReference type="EMBL" id="JBHSKD010000012">
    <property type="protein sequence ID" value="MFC5177570.1"/>
    <property type="molecule type" value="Genomic_DNA"/>
</dbReference>
<sequence>MSNEDEERLARPDGHRYDAPESDDTRISKEWAYAALGLLVLALLVLVATGTVQVFAG</sequence>
<dbReference type="Proteomes" id="UP001596087">
    <property type="component" value="Unassembled WGS sequence"/>
</dbReference>
<evidence type="ECO:0000313" key="3">
    <source>
        <dbReference type="EMBL" id="MFC5177570.1"/>
    </source>
</evidence>
<reference evidence="4" key="1">
    <citation type="journal article" date="2019" name="Int. J. Syst. Evol. Microbiol.">
        <title>The Global Catalogue of Microorganisms (GCM) 10K type strain sequencing project: providing services to taxonomists for standard genome sequencing and annotation.</title>
        <authorList>
            <consortium name="The Broad Institute Genomics Platform"/>
            <consortium name="The Broad Institute Genome Sequencing Center for Infectious Disease"/>
            <person name="Wu L."/>
            <person name="Ma J."/>
        </authorList>
    </citation>
    <scope>NUCLEOTIDE SEQUENCE [LARGE SCALE GENOMIC DNA]</scope>
    <source>
        <strain evidence="4">DFY41</strain>
    </source>
</reference>